<sequence length="925" mass="97371">MTIAVLACLAATSAAVGLRVYAVSTGPVAELAAKGVTVTAEVTLTDDPRVISRGRFHRERVVVPAELEVYRTARQRVVTRTPVTVFANGAEWRSLLPSQRLEVTARLAQATPGDLVSAVLLVRGPPRVLTTPSRLQAVAGTLRAGLRTAADVLPADQRGLLPGLVVGDVSRMDPQVSADLKEAGLSHLNAVSGTNLSIVAGAALALSRLAGLPLVLRAVFAAIAMIAFAVVARPSPSVLRALLMGLVAAVALATGRAKDGVAALSAAVLLLILFAPELARSYGFALSVLATAGILLLAPRWRDRLSKPSPQPTPPAGPHPDDGLPPRTSPRSIAYLARPIPSDNGETTPEPDAADLGRSARRREVRARPAGWDWLRARLGHERGVGVPLGHERGVRLRLGHERGVRVRRGHERGLRVRSGHGRGVRERLGHERGARVRRAGRQVPTRLAWRRIFVRLAGRWTPASVAEGRMPARAAEGRVHLRVAGRRTRMPRWVAEAVAVPAAAQVAVTPVLVLMAGQLSPVAVPANLLAGPAVAPATLLGFAAALMAPFWPEAARLLVVPAGYAVGWIITVARGAVNIPMATLPWPGGVEGLGLLAITVTAVVVLWRRHAWRAVTLAVAGGALVAVFVIRPIAAPWPPESWLMVMCDVGQGDGLVIAAGPGRGVVVDTGPDPVAMDRCLRTLGIDEVPLVILTHPHADHVDGLPGVLRGRRVGAVVVSPHRPGSGDPAPGNSPSHSPPKGHESHSYESLGSDRSRPSRLSDDLARRRIPEWTAAPGTRWRLGPSELTVLGPAQGHANRGQGEGSEINNSSVVVHVRWRAGSALLSGDIEIEAQDRLLHGPLPVADILKVPHHGSPRQDPAFFAAVGARAALISVGAGNDYGHPAQPTIALLNRLGARVYRTDRSGDLAVVEQDGALAVVARGR</sequence>
<dbReference type="Gene3D" id="3.60.15.10">
    <property type="entry name" value="Ribonuclease Z/Hydroxyacylglutathione hydrolase-like"/>
    <property type="match status" value="1"/>
</dbReference>
<comment type="subcellular location">
    <subcellularLocation>
        <location evidence="1">Cell membrane</location>
        <topology evidence="1">Multi-pass membrane protein</topology>
    </subcellularLocation>
</comment>
<feature type="transmembrane region" description="Helical" evidence="7">
    <location>
        <begin position="558"/>
        <end position="578"/>
    </location>
</feature>
<keyword evidence="5 7" id="KW-0472">Membrane</keyword>
<evidence type="ECO:0000256" key="5">
    <source>
        <dbReference type="ARBA" id="ARBA00023136"/>
    </source>
</evidence>
<feature type="transmembrane region" description="Helical" evidence="7">
    <location>
        <begin position="494"/>
        <end position="517"/>
    </location>
</feature>
<comment type="caution">
    <text evidence="10">The sequence shown here is derived from an EMBL/GenBank/DDBJ whole genome shotgun (WGS) entry which is preliminary data.</text>
</comment>
<keyword evidence="2" id="KW-1003">Cell membrane</keyword>
<dbReference type="GO" id="GO:0005886">
    <property type="term" value="C:plasma membrane"/>
    <property type="evidence" value="ECO:0007669"/>
    <property type="project" value="UniProtKB-SubCell"/>
</dbReference>
<dbReference type="InterPro" id="IPR001279">
    <property type="entry name" value="Metallo-B-lactamas"/>
</dbReference>
<feature type="transmembrane region" description="Helical" evidence="7">
    <location>
        <begin position="590"/>
        <end position="608"/>
    </location>
</feature>
<feature type="transmembrane region" description="Helical" evidence="7">
    <location>
        <begin position="529"/>
        <end position="551"/>
    </location>
</feature>
<reference evidence="10" key="1">
    <citation type="journal article" date="2014" name="Int. J. Syst. Evol. Microbiol.">
        <title>Complete genome sequence of Corynebacterium casei LMG S-19264T (=DSM 44701T), isolated from a smear-ripened cheese.</title>
        <authorList>
            <consortium name="US DOE Joint Genome Institute (JGI-PGF)"/>
            <person name="Walter F."/>
            <person name="Albersmeier A."/>
            <person name="Kalinowski J."/>
            <person name="Ruckert C."/>
        </authorList>
    </citation>
    <scope>NUCLEOTIDE SEQUENCE</scope>
    <source>
        <strain evidence="10">CGMCC 4.7368</strain>
    </source>
</reference>
<feature type="domain" description="Metallo-beta-lactamase" evidence="9">
    <location>
        <begin position="652"/>
        <end position="867"/>
    </location>
</feature>
<evidence type="ECO:0000256" key="8">
    <source>
        <dbReference type="SAM" id="SignalP"/>
    </source>
</evidence>
<dbReference type="InterPro" id="IPR004477">
    <property type="entry name" value="ComEC_N"/>
</dbReference>
<feature type="transmembrane region" description="Helical" evidence="7">
    <location>
        <begin position="282"/>
        <end position="298"/>
    </location>
</feature>
<feature type="chain" id="PRO_5037033821" description="Metallo-beta-lactamase domain-containing protein" evidence="8">
    <location>
        <begin position="23"/>
        <end position="925"/>
    </location>
</feature>
<evidence type="ECO:0000313" key="10">
    <source>
        <dbReference type="EMBL" id="GGO66206.1"/>
    </source>
</evidence>
<dbReference type="RefSeq" id="WP_268241127.1">
    <property type="nucleotide sequence ID" value="NZ_BMNH01000004.1"/>
</dbReference>
<gene>
    <name evidence="10" type="ORF">GCM10012289_19660</name>
</gene>
<keyword evidence="3 7" id="KW-0812">Transmembrane</keyword>
<dbReference type="CDD" id="cd07731">
    <property type="entry name" value="ComA-like_MBL-fold"/>
    <property type="match status" value="1"/>
</dbReference>
<feature type="transmembrane region" description="Helical" evidence="7">
    <location>
        <begin position="615"/>
        <end position="635"/>
    </location>
</feature>
<keyword evidence="4 7" id="KW-1133">Transmembrane helix</keyword>
<evidence type="ECO:0000256" key="6">
    <source>
        <dbReference type="SAM" id="MobiDB-lite"/>
    </source>
</evidence>
<evidence type="ECO:0000256" key="3">
    <source>
        <dbReference type="ARBA" id="ARBA00022692"/>
    </source>
</evidence>
<dbReference type="InterPro" id="IPR036866">
    <property type="entry name" value="RibonucZ/Hydroxyglut_hydro"/>
</dbReference>
<feature type="region of interest" description="Disordered" evidence="6">
    <location>
        <begin position="719"/>
        <end position="763"/>
    </location>
</feature>
<evidence type="ECO:0000259" key="9">
    <source>
        <dbReference type="SMART" id="SM00849"/>
    </source>
</evidence>
<feature type="compositionally biased region" description="Basic and acidic residues" evidence="6">
    <location>
        <begin position="741"/>
        <end position="763"/>
    </location>
</feature>
<evidence type="ECO:0000256" key="4">
    <source>
        <dbReference type="ARBA" id="ARBA00022989"/>
    </source>
</evidence>
<dbReference type="InterPro" id="IPR035681">
    <property type="entry name" value="ComA-like_MBL"/>
</dbReference>
<proteinExistence type="predicted"/>
<dbReference type="PANTHER" id="PTHR30619:SF1">
    <property type="entry name" value="RECOMBINATION PROTEIN 2"/>
    <property type="match status" value="1"/>
</dbReference>
<feature type="transmembrane region" description="Helical" evidence="7">
    <location>
        <begin position="214"/>
        <end position="231"/>
    </location>
</feature>
<feature type="signal peptide" evidence="8">
    <location>
        <begin position="1"/>
        <end position="22"/>
    </location>
</feature>
<feature type="transmembrane region" description="Helical" evidence="7">
    <location>
        <begin position="237"/>
        <end position="253"/>
    </location>
</feature>
<reference evidence="10" key="2">
    <citation type="submission" date="2020-09" db="EMBL/GenBank/DDBJ databases">
        <authorList>
            <person name="Sun Q."/>
            <person name="Zhou Y."/>
        </authorList>
    </citation>
    <scope>NUCLEOTIDE SEQUENCE</scope>
    <source>
        <strain evidence="10">CGMCC 4.7368</strain>
    </source>
</reference>
<evidence type="ECO:0000256" key="7">
    <source>
        <dbReference type="SAM" id="Phobius"/>
    </source>
</evidence>
<evidence type="ECO:0000256" key="2">
    <source>
        <dbReference type="ARBA" id="ARBA00022475"/>
    </source>
</evidence>
<name>A0A917YUY3_9ACTN</name>
<dbReference type="EMBL" id="BMNH01000004">
    <property type="protein sequence ID" value="GGO66206.1"/>
    <property type="molecule type" value="Genomic_DNA"/>
</dbReference>
<dbReference type="SUPFAM" id="SSF56281">
    <property type="entry name" value="Metallo-hydrolase/oxidoreductase"/>
    <property type="match status" value="1"/>
</dbReference>
<keyword evidence="8" id="KW-0732">Signal</keyword>
<evidence type="ECO:0000256" key="1">
    <source>
        <dbReference type="ARBA" id="ARBA00004651"/>
    </source>
</evidence>
<dbReference type="Proteomes" id="UP000646523">
    <property type="component" value="Unassembled WGS sequence"/>
</dbReference>
<dbReference type="AlphaFoldDB" id="A0A917YUY3"/>
<dbReference type="Pfam" id="PF03772">
    <property type="entry name" value="Competence"/>
    <property type="match status" value="2"/>
</dbReference>
<dbReference type="InterPro" id="IPR052159">
    <property type="entry name" value="Competence_DNA_uptake"/>
</dbReference>
<dbReference type="PANTHER" id="PTHR30619">
    <property type="entry name" value="DNA INTERNALIZATION/COMPETENCE PROTEIN COMEC/REC2"/>
    <property type="match status" value="1"/>
</dbReference>
<feature type="region of interest" description="Disordered" evidence="6">
    <location>
        <begin position="305"/>
        <end position="362"/>
    </location>
</feature>
<feature type="compositionally biased region" description="Pro residues" evidence="6">
    <location>
        <begin position="309"/>
        <end position="318"/>
    </location>
</feature>
<dbReference type="NCBIfam" id="TIGR00360">
    <property type="entry name" value="ComEC_N-term"/>
    <property type="match status" value="1"/>
</dbReference>
<organism evidence="10 11">
    <name type="scientific">Nonomuraea cavernae</name>
    <dbReference type="NCBI Taxonomy" id="2045107"/>
    <lineage>
        <taxon>Bacteria</taxon>
        <taxon>Bacillati</taxon>
        <taxon>Actinomycetota</taxon>
        <taxon>Actinomycetes</taxon>
        <taxon>Streptosporangiales</taxon>
        <taxon>Streptosporangiaceae</taxon>
        <taxon>Nonomuraea</taxon>
    </lineage>
</organism>
<protein>
    <recommendedName>
        <fullName evidence="9">Metallo-beta-lactamase domain-containing protein</fullName>
    </recommendedName>
</protein>
<dbReference type="SMART" id="SM00849">
    <property type="entry name" value="Lactamase_B"/>
    <property type="match status" value="1"/>
</dbReference>
<evidence type="ECO:0000313" key="11">
    <source>
        <dbReference type="Proteomes" id="UP000646523"/>
    </source>
</evidence>
<dbReference type="Pfam" id="PF00753">
    <property type="entry name" value="Lactamase_B"/>
    <property type="match status" value="1"/>
</dbReference>
<keyword evidence="11" id="KW-1185">Reference proteome</keyword>
<accession>A0A917YUY3</accession>